<dbReference type="Proteomes" id="UP000800035">
    <property type="component" value="Unassembled WGS sequence"/>
</dbReference>
<name>A0A6A5TK52_9PLEO</name>
<dbReference type="InterPro" id="IPR002575">
    <property type="entry name" value="Aminoglycoside_PTrfase"/>
</dbReference>
<feature type="domain" description="Aminoglycoside phosphotransferase" evidence="1">
    <location>
        <begin position="52"/>
        <end position="315"/>
    </location>
</feature>
<reference evidence="2" key="1">
    <citation type="journal article" date="2020" name="Stud. Mycol.">
        <title>101 Dothideomycetes genomes: a test case for predicting lifestyles and emergence of pathogens.</title>
        <authorList>
            <person name="Haridas S."/>
            <person name="Albert R."/>
            <person name="Binder M."/>
            <person name="Bloem J."/>
            <person name="Labutti K."/>
            <person name="Salamov A."/>
            <person name="Andreopoulos B."/>
            <person name="Baker S."/>
            <person name="Barry K."/>
            <person name="Bills G."/>
            <person name="Bluhm B."/>
            <person name="Cannon C."/>
            <person name="Castanera R."/>
            <person name="Culley D."/>
            <person name="Daum C."/>
            <person name="Ezra D."/>
            <person name="Gonzalez J."/>
            <person name="Henrissat B."/>
            <person name="Kuo A."/>
            <person name="Liang C."/>
            <person name="Lipzen A."/>
            <person name="Lutzoni F."/>
            <person name="Magnuson J."/>
            <person name="Mondo S."/>
            <person name="Nolan M."/>
            <person name="Ohm R."/>
            <person name="Pangilinan J."/>
            <person name="Park H.-J."/>
            <person name="Ramirez L."/>
            <person name="Alfaro M."/>
            <person name="Sun H."/>
            <person name="Tritt A."/>
            <person name="Yoshinaga Y."/>
            <person name="Zwiers L.-H."/>
            <person name="Turgeon B."/>
            <person name="Goodwin S."/>
            <person name="Spatafora J."/>
            <person name="Crous P."/>
            <person name="Grigoriev I."/>
        </authorList>
    </citation>
    <scope>NUCLEOTIDE SEQUENCE</scope>
    <source>
        <strain evidence="2">CBS 675.92</strain>
    </source>
</reference>
<dbReference type="PANTHER" id="PTHR21310">
    <property type="entry name" value="AMINOGLYCOSIDE PHOSPHOTRANSFERASE-RELATED-RELATED"/>
    <property type="match status" value="1"/>
</dbReference>
<keyword evidence="3" id="KW-1185">Reference proteome</keyword>
<dbReference type="Gene3D" id="3.90.1200.10">
    <property type="match status" value="1"/>
</dbReference>
<evidence type="ECO:0000259" key="1">
    <source>
        <dbReference type="Pfam" id="PF01636"/>
    </source>
</evidence>
<organism evidence="2 3">
    <name type="scientific">Byssothecium circinans</name>
    <dbReference type="NCBI Taxonomy" id="147558"/>
    <lineage>
        <taxon>Eukaryota</taxon>
        <taxon>Fungi</taxon>
        <taxon>Dikarya</taxon>
        <taxon>Ascomycota</taxon>
        <taxon>Pezizomycotina</taxon>
        <taxon>Dothideomycetes</taxon>
        <taxon>Pleosporomycetidae</taxon>
        <taxon>Pleosporales</taxon>
        <taxon>Massarineae</taxon>
        <taxon>Massarinaceae</taxon>
        <taxon>Byssothecium</taxon>
    </lineage>
</organism>
<evidence type="ECO:0000313" key="3">
    <source>
        <dbReference type="Proteomes" id="UP000800035"/>
    </source>
</evidence>
<evidence type="ECO:0000313" key="2">
    <source>
        <dbReference type="EMBL" id="KAF1951206.1"/>
    </source>
</evidence>
<dbReference type="AlphaFoldDB" id="A0A6A5TK52"/>
<keyword evidence="2" id="KW-0808">Transferase</keyword>
<gene>
    <name evidence="2" type="ORF">CC80DRAFT_425324</name>
</gene>
<accession>A0A6A5TK52</accession>
<dbReference type="Gene3D" id="3.30.200.20">
    <property type="entry name" value="Phosphorylase Kinase, domain 1"/>
    <property type="match status" value="1"/>
</dbReference>
<protein>
    <submittedName>
        <fullName evidence="2">Phosphotransferase family protein</fullName>
    </submittedName>
</protein>
<dbReference type="PANTHER" id="PTHR21310:SF37">
    <property type="entry name" value="AMINOGLYCOSIDE PHOSPHOTRANSFERASE DOMAIN-CONTAINING PROTEIN"/>
    <property type="match status" value="1"/>
</dbReference>
<sequence>MNYDDVAWERSDAIFDAWKKKLHENDTKLAIVNLIKKHRGGVPTELFAPQRGSYNVTIRLQFADGGSAVIRIPCPGIHMFPDEKIRNEVAVMKLISEKTTIAVPFVLHHGSAEECPGNLGPFIIMEWVQNAKTLSTMLNLPGLPIEERHLLNPGIDQSKLEFVYEQIADILIQLSRVSFDKIGAPMEVEEDVWQVTQRPLTFDMNDLVQLANCPPSSLLSTPFPTSSSFYNAIADMKIMHLEMQHNDAIDSAEDCRRKYTARRLFKKLASEKRLHDPEMENGPFRLWCDDLRPGNILVDENCRILSVIDWEFTYAAPSSFTFNPPWWLLLEAPEYWFRGITDWVRVYEPRMRTFIKVLAAREEAAIASGRLKEQERLSRKMEENWASGQFWIDYASRRSWAFDSAFWMFIDTKFFGGNGGGEEFEERLLGELGDEDREGLDEFVERKVEESKVRLLREWDE</sequence>
<dbReference type="Pfam" id="PF01636">
    <property type="entry name" value="APH"/>
    <property type="match status" value="1"/>
</dbReference>
<dbReference type="EMBL" id="ML977019">
    <property type="protein sequence ID" value="KAF1951206.1"/>
    <property type="molecule type" value="Genomic_DNA"/>
</dbReference>
<dbReference type="InterPro" id="IPR051678">
    <property type="entry name" value="AGP_Transferase"/>
</dbReference>
<proteinExistence type="predicted"/>
<dbReference type="SUPFAM" id="SSF56112">
    <property type="entry name" value="Protein kinase-like (PK-like)"/>
    <property type="match status" value="1"/>
</dbReference>
<dbReference type="OrthoDB" id="5412996at2759"/>
<dbReference type="GO" id="GO:0016740">
    <property type="term" value="F:transferase activity"/>
    <property type="evidence" value="ECO:0007669"/>
    <property type="project" value="UniProtKB-KW"/>
</dbReference>
<dbReference type="InterPro" id="IPR011009">
    <property type="entry name" value="Kinase-like_dom_sf"/>
</dbReference>